<dbReference type="NCBIfam" id="NF010147">
    <property type="entry name" value="PRK13623.1"/>
    <property type="match status" value="1"/>
</dbReference>
<dbReference type="GO" id="GO:0051539">
    <property type="term" value="F:4 iron, 4 sulfur cluster binding"/>
    <property type="evidence" value="ECO:0007669"/>
    <property type="project" value="TreeGrafter"/>
</dbReference>
<dbReference type="EMBL" id="PSYR01000002">
    <property type="protein sequence ID" value="RCN57237.1"/>
    <property type="molecule type" value="Genomic_DNA"/>
</dbReference>
<evidence type="ECO:0000259" key="1">
    <source>
        <dbReference type="Pfam" id="PF01521"/>
    </source>
</evidence>
<dbReference type="PROSITE" id="PS01152">
    <property type="entry name" value="HESB"/>
    <property type="match status" value="1"/>
</dbReference>
<reference evidence="2 3" key="1">
    <citation type="submission" date="2018-02" db="EMBL/GenBank/DDBJ databases">
        <title>Insights into the biology of acidophilic members of the Acidiferrobacteraceae family derived from comparative genomic analyses.</title>
        <authorList>
            <person name="Issotta F."/>
            <person name="Thyssen C."/>
            <person name="Mena C."/>
            <person name="Moya A."/>
            <person name="Bellenberg S."/>
            <person name="Sproer C."/>
            <person name="Covarrubias P.C."/>
            <person name="Sand W."/>
            <person name="Quatrini R."/>
            <person name="Vera M."/>
        </authorList>
    </citation>
    <scope>NUCLEOTIDE SEQUENCE [LARGE SCALE GENOMIC DNA]</scope>
    <source>
        <strain evidence="3">m-1</strain>
    </source>
</reference>
<feature type="domain" description="Core" evidence="1">
    <location>
        <begin position="11"/>
        <end position="112"/>
    </location>
</feature>
<dbReference type="InterPro" id="IPR016092">
    <property type="entry name" value="ATAP"/>
</dbReference>
<dbReference type="GO" id="GO:0051537">
    <property type="term" value="F:2 iron, 2 sulfur cluster binding"/>
    <property type="evidence" value="ECO:0007669"/>
    <property type="project" value="TreeGrafter"/>
</dbReference>
<dbReference type="InterPro" id="IPR017870">
    <property type="entry name" value="FeS_cluster_insertion_CS"/>
</dbReference>
<dbReference type="NCBIfam" id="TIGR00049">
    <property type="entry name" value="iron-sulfur cluster assembly accessory protein"/>
    <property type="match status" value="1"/>
</dbReference>
<dbReference type="GO" id="GO:0016226">
    <property type="term" value="P:iron-sulfur cluster assembly"/>
    <property type="evidence" value="ECO:0007669"/>
    <property type="project" value="InterPro"/>
</dbReference>
<dbReference type="Gene3D" id="2.60.300.12">
    <property type="entry name" value="HesB-like domain"/>
    <property type="match status" value="1"/>
</dbReference>
<dbReference type="Pfam" id="PF01521">
    <property type="entry name" value="Fe-S_biosyn"/>
    <property type="match status" value="1"/>
</dbReference>
<dbReference type="OrthoDB" id="9801228at2"/>
<dbReference type="AlphaFoldDB" id="A0A368HJK0"/>
<protein>
    <submittedName>
        <fullName evidence="2">Iron-sulfur cluster insertion protein ErpA</fullName>
    </submittedName>
</protein>
<dbReference type="Proteomes" id="UP000253250">
    <property type="component" value="Unassembled WGS sequence"/>
</dbReference>
<organism evidence="2 3">
    <name type="scientific">Acidiferrobacter thiooxydans</name>
    <dbReference type="NCBI Taxonomy" id="163359"/>
    <lineage>
        <taxon>Bacteria</taxon>
        <taxon>Pseudomonadati</taxon>
        <taxon>Pseudomonadota</taxon>
        <taxon>Gammaproteobacteria</taxon>
        <taxon>Acidiferrobacterales</taxon>
        <taxon>Acidiferrobacteraceae</taxon>
        <taxon>Acidiferrobacter</taxon>
    </lineage>
</organism>
<dbReference type="SUPFAM" id="SSF89360">
    <property type="entry name" value="HesB-like domain"/>
    <property type="match status" value="1"/>
</dbReference>
<dbReference type="InterPro" id="IPR000361">
    <property type="entry name" value="ATAP_core_dom"/>
</dbReference>
<name>A0A368HJK0_9GAMM</name>
<dbReference type="RefSeq" id="WP_114283547.1">
    <property type="nucleotide sequence ID" value="NZ_PSYR01000002.1"/>
</dbReference>
<dbReference type="InterPro" id="IPR035903">
    <property type="entry name" value="HesB-like_dom_sf"/>
</dbReference>
<dbReference type="GO" id="GO:0005506">
    <property type="term" value="F:iron ion binding"/>
    <property type="evidence" value="ECO:0007669"/>
    <property type="project" value="TreeGrafter"/>
</dbReference>
<proteinExistence type="predicted"/>
<gene>
    <name evidence="2" type="ORF">C4900_13550</name>
</gene>
<keyword evidence="3" id="KW-1185">Reference proteome</keyword>
<evidence type="ECO:0000313" key="2">
    <source>
        <dbReference type="EMBL" id="RCN57237.1"/>
    </source>
</evidence>
<accession>A0A368HJK0</accession>
<evidence type="ECO:0000313" key="3">
    <source>
        <dbReference type="Proteomes" id="UP000253250"/>
    </source>
</evidence>
<sequence length="116" mass="12569">MGMVGGIEDPITVSASALEKMRALMDEEGQGPLYLRIWVGGGGCAGFQYGFCFERTTEPGDRVIEKDGVQVVIDPLSLPYLTGVDIDYRDDLKRARFVVKNPNARTTCGCGNSFSA</sequence>
<dbReference type="PANTHER" id="PTHR43011:SF1">
    <property type="entry name" value="IRON-SULFUR CLUSTER ASSEMBLY 2 HOMOLOG, MITOCHONDRIAL"/>
    <property type="match status" value="1"/>
</dbReference>
<comment type="caution">
    <text evidence="2">The sequence shown here is derived from an EMBL/GenBank/DDBJ whole genome shotgun (WGS) entry which is preliminary data.</text>
</comment>
<dbReference type="PANTHER" id="PTHR43011">
    <property type="entry name" value="IRON-SULFUR CLUSTER ASSEMBLY 2 HOMOLOG, MITOCHONDRIAL"/>
    <property type="match status" value="1"/>
</dbReference>